<evidence type="ECO:0000313" key="2">
    <source>
        <dbReference type="EMBL" id="JAH56325.1"/>
    </source>
</evidence>
<reference evidence="2" key="1">
    <citation type="submission" date="2014-11" db="EMBL/GenBank/DDBJ databases">
        <authorList>
            <person name="Amaro Gonzalez C."/>
        </authorList>
    </citation>
    <scope>NUCLEOTIDE SEQUENCE</scope>
</reference>
<dbReference type="AlphaFoldDB" id="A0A0E9TTW0"/>
<dbReference type="EMBL" id="GBXM01052252">
    <property type="protein sequence ID" value="JAH56325.1"/>
    <property type="molecule type" value="Transcribed_RNA"/>
</dbReference>
<accession>A0A0E9TTW0</accession>
<feature type="chain" id="PRO_5002432841" evidence="1">
    <location>
        <begin position="22"/>
        <end position="73"/>
    </location>
</feature>
<name>A0A0E9TTW0_ANGAN</name>
<evidence type="ECO:0000256" key="1">
    <source>
        <dbReference type="SAM" id="SignalP"/>
    </source>
</evidence>
<proteinExistence type="predicted"/>
<reference evidence="2" key="2">
    <citation type="journal article" date="2015" name="Fish Shellfish Immunol.">
        <title>Early steps in the European eel (Anguilla anguilla)-Vibrio vulnificus interaction in the gills: Role of the RtxA13 toxin.</title>
        <authorList>
            <person name="Callol A."/>
            <person name="Pajuelo D."/>
            <person name="Ebbesson L."/>
            <person name="Teles M."/>
            <person name="MacKenzie S."/>
            <person name="Amaro C."/>
        </authorList>
    </citation>
    <scope>NUCLEOTIDE SEQUENCE</scope>
</reference>
<organism evidence="2">
    <name type="scientific">Anguilla anguilla</name>
    <name type="common">European freshwater eel</name>
    <name type="synonym">Muraena anguilla</name>
    <dbReference type="NCBI Taxonomy" id="7936"/>
    <lineage>
        <taxon>Eukaryota</taxon>
        <taxon>Metazoa</taxon>
        <taxon>Chordata</taxon>
        <taxon>Craniata</taxon>
        <taxon>Vertebrata</taxon>
        <taxon>Euteleostomi</taxon>
        <taxon>Actinopterygii</taxon>
        <taxon>Neopterygii</taxon>
        <taxon>Teleostei</taxon>
        <taxon>Anguilliformes</taxon>
        <taxon>Anguillidae</taxon>
        <taxon>Anguilla</taxon>
    </lineage>
</organism>
<protein>
    <submittedName>
        <fullName evidence="2">Uncharacterized protein</fullName>
    </submittedName>
</protein>
<sequence length="73" mass="8076">MVNSVFLLILLGLPLLLLKLSDLISSCKYSLRATTKNGTCIAMDALSLHMPYLLNIDCNIASEILVTIYNFVE</sequence>
<keyword evidence="1" id="KW-0732">Signal</keyword>
<feature type="signal peptide" evidence="1">
    <location>
        <begin position="1"/>
        <end position="21"/>
    </location>
</feature>